<feature type="domain" description="AB hydrolase-1" evidence="1">
    <location>
        <begin position="15"/>
        <end position="245"/>
    </location>
</feature>
<dbReference type="Proteomes" id="UP000284049">
    <property type="component" value="Unassembled WGS sequence"/>
</dbReference>
<organism evidence="2 3">
    <name type="scientific">Pseudomonas brassicacearum</name>
    <dbReference type="NCBI Taxonomy" id="930166"/>
    <lineage>
        <taxon>Bacteria</taxon>
        <taxon>Pseudomonadati</taxon>
        <taxon>Pseudomonadota</taxon>
        <taxon>Gammaproteobacteria</taxon>
        <taxon>Pseudomonadales</taxon>
        <taxon>Pseudomonadaceae</taxon>
        <taxon>Pseudomonas</taxon>
    </lineage>
</organism>
<evidence type="ECO:0000313" key="3">
    <source>
        <dbReference type="Proteomes" id="UP000284049"/>
    </source>
</evidence>
<protein>
    <recommendedName>
        <fullName evidence="1">AB hydrolase-1 domain-containing protein</fullName>
    </recommendedName>
</protein>
<dbReference type="SUPFAM" id="SSF53474">
    <property type="entry name" value="alpha/beta-Hydrolases"/>
    <property type="match status" value="1"/>
</dbReference>
<dbReference type="AlphaFoldDB" id="A0A423GBI7"/>
<evidence type="ECO:0000313" key="2">
    <source>
        <dbReference type="EMBL" id="ROM83856.1"/>
    </source>
</evidence>
<dbReference type="InterPro" id="IPR029058">
    <property type="entry name" value="AB_hydrolase_fold"/>
</dbReference>
<proteinExistence type="predicted"/>
<evidence type="ECO:0000259" key="1">
    <source>
        <dbReference type="Pfam" id="PF12697"/>
    </source>
</evidence>
<reference evidence="2 3" key="1">
    <citation type="submission" date="2016-10" db="EMBL/GenBank/DDBJ databases">
        <title>Comparative genome analysis of multiple Pseudomonas spp. focuses on biocontrol and plant growth promoting traits.</title>
        <authorList>
            <person name="Tao X.-Y."/>
            <person name="Taylor C.G."/>
        </authorList>
    </citation>
    <scope>NUCLEOTIDE SEQUENCE [LARGE SCALE GENOMIC DNA]</scope>
    <source>
        <strain evidence="2 3">Wood3</strain>
    </source>
</reference>
<dbReference type="Pfam" id="PF12697">
    <property type="entry name" value="Abhydrolase_6"/>
    <property type="match status" value="1"/>
</dbReference>
<dbReference type="PANTHER" id="PTHR43689">
    <property type="entry name" value="HYDROLASE"/>
    <property type="match status" value="1"/>
</dbReference>
<dbReference type="RefSeq" id="WP_123578918.1">
    <property type="nucleotide sequence ID" value="NZ_MOBC01000006.1"/>
</dbReference>
<sequence length="274" mass="29999">MVELIELKAQGQACLIVIHGTAGHPRSTWEAFANHLEGPYRVLAVDWSRLERESTVAQTLDGLGRQIAGKIRDGGVGGVHLVGYSLGAAVAIEVASVLGPQVLSLSLIAPFDNARDPQVRRTFGYWQRLLEDHPMKLAAEIVTRGFSSPGLRAMSATQVTTCIEDFYQRVHWPAVAVQMRLNLTLDVSSQLSRLECPTAVIIGLDDRLIPPSVSVALYRQLPRGALFSLPCGHLMLAEDPLGLARIVQRFVSDEKRRCPWVGTAASRPGANDYW</sequence>
<dbReference type="PANTHER" id="PTHR43689:SF8">
    <property type="entry name" value="ALPHA_BETA-HYDROLASES SUPERFAMILY PROTEIN"/>
    <property type="match status" value="1"/>
</dbReference>
<accession>A0A423GBI7</accession>
<dbReference type="InterPro" id="IPR000073">
    <property type="entry name" value="AB_hydrolase_1"/>
</dbReference>
<dbReference type="EMBL" id="MOBC01000006">
    <property type="protein sequence ID" value="ROM83856.1"/>
    <property type="molecule type" value="Genomic_DNA"/>
</dbReference>
<dbReference type="Gene3D" id="3.40.50.1820">
    <property type="entry name" value="alpha/beta hydrolase"/>
    <property type="match status" value="1"/>
</dbReference>
<comment type="caution">
    <text evidence="2">The sequence shown here is derived from an EMBL/GenBank/DDBJ whole genome shotgun (WGS) entry which is preliminary data.</text>
</comment>
<name>A0A423GBI7_9PSED</name>
<gene>
    <name evidence="2" type="ORF">BK652_11715</name>
</gene>